<evidence type="ECO:0000313" key="3">
    <source>
        <dbReference type="Proteomes" id="UP000022910"/>
    </source>
</evidence>
<feature type="transmembrane region" description="Helical" evidence="1">
    <location>
        <begin position="56"/>
        <end position="74"/>
    </location>
</feature>
<keyword evidence="1" id="KW-1133">Transmembrane helix</keyword>
<evidence type="ECO:0000256" key="1">
    <source>
        <dbReference type="SAM" id="Phobius"/>
    </source>
</evidence>
<keyword evidence="1" id="KW-0812">Transmembrane</keyword>
<keyword evidence="1" id="KW-0472">Membrane</keyword>
<dbReference type="EMBL" id="JEMT01026505">
    <property type="protein sequence ID" value="EXX59269.1"/>
    <property type="molecule type" value="Genomic_DNA"/>
</dbReference>
<gene>
    <name evidence="2" type="ORF">RirG_190420</name>
</gene>
<evidence type="ECO:0008006" key="4">
    <source>
        <dbReference type="Google" id="ProtNLM"/>
    </source>
</evidence>
<protein>
    <recommendedName>
        <fullName evidence="4">MARVEL domain-containing protein</fullName>
    </recommendedName>
</protein>
<reference evidence="2 3" key="1">
    <citation type="submission" date="2014-02" db="EMBL/GenBank/DDBJ databases">
        <title>Single nucleus genome sequencing reveals high similarity among nuclei of an endomycorrhizal fungus.</title>
        <authorList>
            <person name="Lin K."/>
            <person name="Geurts R."/>
            <person name="Zhang Z."/>
            <person name="Limpens E."/>
            <person name="Saunders D.G."/>
            <person name="Mu D."/>
            <person name="Pang E."/>
            <person name="Cao H."/>
            <person name="Cha H."/>
            <person name="Lin T."/>
            <person name="Zhou Q."/>
            <person name="Shang Y."/>
            <person name="Li Y."/>
            <person name="Ivanov S."/>
            <person name="Sharma T."/>
            <person name="Velzen R.V."/>
            <person name="Ruijter N.D."/>
            <person name="Aanen D.K."/>
            <person name="Win J."/>
            <person name="Kamoun S."/>
            <person name="Bisseling T."/>
            <person name="Huang S."/>
        </authorList>
    </citation>
    <scope>NUCLEOTIDE SEQUENCE [LARGE SCALE GENOMIC DNA]</scope>
    <source>
        <strain evidence="3">DAOM197198w</strain>
    </source>
</reference>
<keyword evidence="3" id="KW-1185">Reference proteome</keyword>
<dbReference type="AlphaFoldDB" id="A0A015JW00"/>
<feature type="transmembrane region" description="Helical" evidence="1">
    <location>
        <begin position="94"/>
        <end position="117"/>
    </location>
</feature>
<feature type="transmembrane region" description="Helical" evidence="1">
    <location>
        <begin position="137"/>
        <end position="160"/>
    </location>
</feature>
<sequence>MELYTRPLIFRSLKGLQLLFALVCLSLEITQIVESSKYTSIPFKYFGDFNNLGMKVFFYVIIPITILTVGWYLINFDSYWRNPSAYRNVGIDSFLTILWVVSGLTNIIPIYYGIMLICPTTMASLDHIYERQLVCQTYIASMSIGWANAVLFMVSTLFSWRLSKELEWRGAITSFNRQSSISQFSRRNSNRTSSIP</sequence>
<dbReference type="OrthoDB" id="2312973at2759"/>
<dbReference type="Proteomes" id="UP000022910">
    <property type="component" value="Unassembled WGS sequence"/>
</dbReference>
<name>A0A015JW00_RHIIW</name>
<organism evidence="2 3">
    <name type="scientific">Rhizophagus irregularis (strain DAOM 197198w)</name>
    <name type="common">Glomus intraradices</name>
    <dbReference type="NCBI Taxonomy" id="1432141"/>
    <lineage>
        <taxon>Eukaryota</taxon>
        <taxon>Fungi</taxon>
        <taxon>Fungi incertae sedis</taxon>
        <taxon>Mucoromycota</taxon>
        <taxon>Glomeromycotina</taxon>
        <taxon>Glomeromycetes</taxon>
        <taxon>Glomerales</taxon>
        <taxon>Glomeraceae</taxon>
        <taxon>Rhizophagus</taxon>
    </lineage>
</organism>
<evidence type="ECO:0000313" key="2">
    <source>
        <dbReference type="EMBL" id="EXX59269.1"/>
    </source>
</evidence>
<proteinExistence type="predicted"/>
<accession>A0A015JW00</accession>
<dbReference type="HOGENOM" id="CLU_1390916_0_0_1"/>
<comment type="caution">
    <text evidence="2">The sequence shown here is derived from an EMBL/GenBank/DDBJ whole genome shotgun (WGS) entry which is preliminary data.</text>
</comment>